<evidence type="ECO:0000256" key="12">
    <source>
        <dbReference type="ARBA" id="ARBA00023075"/>
    </source>
</evidence>
<evidence type="ECO:0000256" key="15">
    <source>
        <dbReference type="ARBA" id="ARBA00043911"/>
    </source>
</evidence>
<evidence type="ECO:0000256" key="11">
    <source>
        <dbReference type="ARBA" id="ARBA00023027"/>
    </source>
</evidence>
<dbReference type="GeneID" id="37622641"/>
<keyword evidence="11 17" id="KW-0520">NAD</keyword>
<organism evidence="18">
    <name type="scientific">Neocyema erythrosoma</name>
    <dbReference type="NCBI Taxonomy" id="2024705"/>
    <lineage>
        <taxon>Eukaryota</taxon>
        <taxon>Metazoa</taxon>
        <taxon>Chordata</taxon>
        <taxon>Craniata</taxon>
        <taxon>Vertebrata</taxon>
        <taxon>Euteleostomi</taxon>
        <taxon>Actinopterygii</taxon>
        <taxon>Neopterygii</taxon>
        <taxon>Teleostei</taxon>
        <taxon>Anguilliformes</taxon>
        <taxon>Cyematidae</taxon>
        <taxon>Neocyema</taxon>
    </lineage>
</organism>
<dbReference type="InterPro" id="IPR039428">
    <property type="entry name" value="NUOK/Mnh_C1-like"/>
</dbReference>
<dbReference type="InterPro" id="IPR001133">
    <property type="entry name" value="NADH_UbQ_OxRdtase_chain4L/K"/>
</dbReference>
<evidence type="ECO:0000256" key="5">
    <source>
        <dbReference type="ARBA" id="ARBA00022448"/>
    </source>
</evidence>
<evidence type="ECO:0000256" key="4">
    <source>
        <dbReference type="ARBA" id="ARBA00016612"/>
    </source>
</evidence>
<reference evidence="18" key="2">
    <citation type="journal article" date="2018" name="PLoS ONE">
        <title>Resolving deep-sea pelagic saccopharyngiform eel mysteries: Identification of Neocyema and Monognathidae leptocephali and establishment of a new fish family "Neocyematidae" based on larvae, adults and mitogenomic gene orders.</title>
        <authorList>
            <person name="Poulsen J.Y."/>
            <person name="Miller M.J."/>
            <person name="Sado T."/>
            <person name="Hanel R."/>
            <person name="Tsukamoto T."/>
            <person name="Miya M."/>
        </authorList>
    </citation>
    <scope>NUCLEOTIDE SEQUENCE</scope>
</reference>
<dbReference type="GO" id="GO:0042773">
    <property type="term" value="P:ATP synthesis coupled electron transport"/>
    <property type="evidence" value="ECO:0007669"/>
    <property type="project" value="UniProtKB-UniRule"/>
</dbReference>
<dbReference type="GO" id="GO:0005743">
    <property type="term" value="C:mitochondrial inner membrane"/>
    <property type="evidence" value="ECO:0007669"/>
    <property type="project" value="UniProtKB-SubCell"/>
</dbReference>
<protein>
    <recommendedName>
        <fullName evidence="4 17">NADH-ubiquinone oxidoreductase chain 4L</fullName>
        <ecNumber evidence="3 17">7.1.1.2</ecNumber>
    </recommendedName>
</protein>
<feature type="transmembrane region" description="Helical" evidence="17">
    <location>
        <begin position="6"/>
        <end position="22"/>
    </location>
</feature>
<evidence type="ECO:0000256" key="2">
    <source>
        <dbReference type="ARBA" id="ARBA00010519"/>
    </source>
</evidence>
<evidence type="ECO:0000256" key="1">
    <source>
        <dbReference type="ARBA" id="ARBA00004225"/>
    </source>
</evidence>
<keyword evidence="9 17" id="KW-0249">Electron transport</keyword>
<evidence type="ECO:0000256" key="8">
    <source>
        <dbReference type="ARBA" id="ARBA00022967"/>
    </source>
</evidence>
<dbReference type="PANTHER" id="PTHR11434:SF0">
    <property type="entry name" value="NADH-UBIQUINONE OXIDOREDUCTASE CHAIN 4L"/>
    <property type="match status" value="1"/>
</dbReference>
<dbReference type="GO" id="GO:0008137">
    <property type="term" value="F:NADH dehydrogenase (ubiquinone) activity"/>
    <property type="evidence" value="ECO:0007669"/>
    <property type="project" value="UniProtKB-EC"/>
</dbReference>
<reference evidence="18" key="1">
    <citation type="submission" date="2017-08" db="EMBL/GenBank/DDBJ databases">
        <authorList>
            <person name="Poulsen JY."/>
        </authorList>
    </citation>
    <scope>NUCLEOTIDE SEQUENCE</scope>
</reference>
<dbReference type="PANTHER" id="PTHR11434">
    <property type="entry name" value="NADH-UBIQUINONE OXIDOREDUCTASE SUBUNIT ND4L"/>
    <property type="match status" value="1"/>
</dbReference>
<evidence type="ECO:0000256" key="14">
    <source>
        <dbReference type="ARBA" id="ARBA00023136"/>
    </source>
</evidence>
<comment type="function">
    <text evidence="15">Core subunit of the mitochondrial membrane respiratory chain NADH dehydrogenase (Complex I) which catalyzes electron transfer from NADH through the respiratory chain, using ubiquinone as an electron acceptor. Part of the enzyme membrane arm which is embedded in the lipid bilayer and involved in proton translocation.</text>
</comment>
<keyword evidence="6 17" id="KW-0679">Respiratory chain</keyword>
<keyword evidence="10 17" id="KW-1133">Transmembrane helix</keyword>
<accession>A0A347ZJU0</accession>
<keyword evidence="17" id="KW-0999">Mitochondrion inner membrane</keyword>
<comment type="subcellular location">
    <subcellularLocation>
        <location evidence="17">Mitochondrion inner membrane</location>
        <topology evidence="17">Multi-pass membrane protein</topology>
    </subcellularLocation>
    <subcellularLocation>
        <location evidence="1">Mitochondrion membrane</location>
        <topology evidence="1">Multi-pass membrane protein</topology>
    </subcellularLocation>
</comment>
<comment type="catalytic activity">
    <reaction evidence="16">
        <text>a ubiquinone + NADH + 5 H(+)(in) = a ubiquinol + NAD(+) + 4 H(+)(out)</text>
        <dbReference type="Rhea" id="RHEA:29091"/>
        <dbReference type="Rhea" id="RHEA-COMP:9565"/>
        <dbReference type="Rhea" id="RHEA-COMP:9566"/>
        <dbReference type="ChEBI" id="CHEBI:15378"/>
        <dbReference type="ChEBI" id="CHEBI:16389"/>
        <dbReference type="ChEBI" id="CHEBI:17976"/>
        <dbReference type="ChEBI" id="CHEBI:57540"/>
        <dbReference type="ChEBI" id="CHEBI:57945"/>
        <dbReference type="EC" id="7.1.1.2"/>
    </reaction>
    <physiologicalReaction direction="left-to-right" evidence="16">
        <dbReference type="Rhea" id="RHEA:29092"/>
    </physiologicalReaction>
</comment>
<feature type="transmembrane region" description="Helical" evidence="17">
    <location>
        <begin position="61"/>
        <end position="81"/>
    </location>
</feature>
<keyword evidence="8 17" id="KW-1278">Translocase</keyword>
<evidence type="ECO:0000256" key="3">
    <source>
        <dbReference type="ARBA" id="ARBA00012944"/>
    </source>
</evidence>
<keyword evidence="5 17" id="KW-0813">Transport</keyword>
<dbReference type="EMBL" id="AP018345">
    <property type="protein sequence ID" value="BBA85505.1"/>
    <property type="molecule type" value="Genomic_DNA"/>
</dbReference>
<gene>
    <name evidence="18" type="primary">ND4L</name>
</gene>
<feature type="transmembrane region" description="Helical" evidence="17">
    <location>
        <begin position="29"/>
        <end position="49"/>
    </location>
</feature>
<keyword evidence="12 17" id="KW-0830">Ubiquinone</keyword>
<dbReference type="EC" id="7.1.1.2" evidence="3 17"/>
<evidence type="ECO:0000256" key="16">
    <source>
        <dbReference type="ARBA" id="ARBA00048769"/>
    </source>
</evidence>
<evidence type="ECO:0000256" key="17">
    <source>
        <dbReference type="RuleBase" id="RU004419"/>
    </source>
</evidence>
<dbReference type="AlphaFoldDB" id="A0A347ZJU0"/>
<geneLocation type="mitochondrion" evidence="18"/>
<evidence type="ECO:0000256" key="9">
    <source>
        <dbReference type="ARBA" id="ARBA00022982"/>
    </source>
</evidence>
<dbReference type="RefSeq" id="YP_009510324.1">
    <property type="nucleotide sequence ID" value="NC_039137.1"/>
</dbReference>
<keyword evidence="7 17" id="KW-0812">Transmembrane</keyword>
<keyword evidence="14 17" id="KW-0472">Membrane</keyword>
<evidence type="ECO:0000256" key="7">
    <source>
        <dbReference type="ARBA" id="ARBA00022692"/>
    </source>
</evidence>
<dbReference type="CTD" id="4539"/>
<comment type="similarity">
    <text evidence="2 17">Belongs to the complex I subunit 4L family.</text>
</comment>
<dbReference type="Gene3D" id="1.10.287.3510">
    <property type="match status" value="1"/>
</dbReference>
<evidence type="ECO:0000256" key="6">
    <source>
        <dbReference type="ARBA" id="ARBA00022660"/>
    </source>
</evidence>
<dbReference type="GO" id="GO:0016651">
    <property type="term" value="F:oxidoreductase activity, acting on NAD(P)H"/>
    <property type="evidence" value="ECO:0007669"/>
    <property type="project" value="InterPro"/>
</dbReference>
<evidence type="ECO:0000256" key="10">
    <source>
        <dbReference type="ARBA" id="ARBA00022989"/>
    </source>
</evidence>
<evidence type="ECO:0000256" key="13">
    <source>
        <dbReference type="ARBA" id="ARBA00023128"/>
    </source>
</evidence>
<sequence length="98" mass="10529">MLSLHLGIPLTFILAILGLALHRKYLLSALLCLEAMMLTLYLTAAINPLQTQAAMQSSTPIMILAFSACEATVGLALLVATSRTHGTTLLKMLNMLQC</sequence>
<evidence type="ECO:0000313" key="18">
    <source>
        <dbReference type="EMBL" id="BBA85505.1"/>
    </source>
</evidence>
<name>A0A347ZJU0_9TELE</name>
<dbReference type="GO" id="GO:0030964">
    <property type="term" value="C:NADH dehydrogenase complex"/>
    <property type="evidence" value="ECO:0007669"/>
    <property type="project" value="TreeGrafter"/>
</dbReference>
<keyword evidence="13 17" id="KW-0496">Mitochondrion</keyword>
<dbReference type="Pfam" id="PF00420">
    <property type="entry name" value="Oxidored_q2"/>
    <property type="match status" value="1"/>
</dbReference>
<proteinExistence type="inferred from homology"/>